<reference evidence="15 16" key="1">
    <citation type="submission" date="2020-08" db="EMBL/GenBank/DDBJ databases">
        <title>Genome public.</title>
        <authorList>
            <person name="Liu C."/>
            <person name="Sun Q."/>
        </authorList>
    </citation>
    <scope>NUCLEOTIDE SEQUENCE [LARGE SCALE GENOMIC DNA]</scope>
    <source>
        <strain evidence="15 16">NSJ-21</strain>
    </source>
</reference>
<evidence type="ECO:0000313" key="16">
    <source>
        <dbReference type="Proteomes" id="UP000600230"/>
    </source>
</evidence>
<feature type="domain" description="TonB-dependent receptor plug" evidence="14">
    <location>
        <begin position="115"/>
        <end position="222"/>
    </location>
</feature>
<sequence length="1072" mass="118800">MKRKLMLLLACLFVGIGLVTAQTQKVTGVVISEEDGQPVIGASVLVKGTQVGAITGVDGDFTLPNVPSSAKTLVISYIGMQTQEVTIKPSVKVVMKSDTEMLDEVMVVAFGTAKKSAFTGSAKVIGTEKLEQSQVTNVTDALAGAVPGVTLTSNDGAPGSKSSIKIRGFSSLNAGNDPLIIVDGAPYSGDINNINPNDVESMTVLKDAASNALYGARGANGVIIITTKKANMSGEAKVTFDAKWGANTRALQKYDVIDNPGMYYETHYEAMKNYYKYEGGMSDQAAWLEANNNLFGSNGGLGYNVYTVPEGQYLIGQNGKLNPNATLGRVVNYKGRDYLLTPDDWDDVGMRTGLRQEYNFSVSAANEKSSFYVSLGYLGNEGITEGSDLKRLTGRLKADYQAKKWLKIGGNMAYARFDSNSLSNNGSSSSQGNVWAFITQMAPIYPAYVRNADGSIMVDKNGIGMMDYGSGINAGMQRPFIPDANPILDNKLNTHNAEGNAISGNAFVDITPIEGLKVTFNGTFNLDETRFTYVYNPYYGQFDSTGGTVSKSHQRTYDYNLQQLVSYAKSFGSNNFDILLGHEYYDYRLSYLGASKSQMFSQDNQELDGAIIDGQSASSYKSRRNNEGFFGRLQYNYDERIFGSASLRRDASSRFHPDHRWGTFWSAGGAWLINKESWFDASWVQELKLKASIGSQGNDNIGDFRYTDRFNIINSNNSLGTSFYSKGTKDITWETNTNFNIGAEFQLWDRVTGSIEYYRRKTSDMLFSFSVAPSLGYSSYLDNVGNMVNSGVEMDFNVNIFDTRNFTWDVNLNISTLKNRITMLDPDKLITTEYTADGKGYKGYSNGSFFIGEDLSMFTWRMKEYAGVDEEGRALYYKNVKDEAGNITGRETTWNHAEADYYITEESTMPKVYGGFGTKLKVYGVDFGINFTYQIGGKQYDGTYAYFMSSPKGTAGYNYHKDILKSWTPENTNTDIPRFMMNDPSYPASSSTRFLTDASFLNIQNINVGYTLPSKWTKKLAISSLRVYMSAENVFYWSKRKGFDPRQSYDEMTNATFYSPMRTISGGVSFEF</sequence>
<evidence type="ECO:0000259" key="14">
    <source>
        <dbReference type="Pfam" id="PF07715"/>
    </source>
</evidence>
<dbReference type="PANTHER" id="PTHR30069">
    <property type="entry name" value="TONB-DEPENDENT OUTER MEMBRANE RECEPTOR"/>
    <property type="match status" value="1"/>
</dbReference>
<evidence type="ECO:0000256" key="9">
    <source>
        <dbReference type="ARBA" id="ARBA00023237"/>
    </source>
</evidence>
<evidence type="ECO:0000256" key="10">
    <source>
        <dbReference type="PROSITE-ProRule" id="PRU01360"/>
    </source>
</evidence>
<dbReference type="Proteomes" id="UP000600230">
    <property type="component" value="Unassembled WGS sequence"/>
</dbReference>
<keyword evidence="3 10" id="KW-1134">Transmembrane beta strand</keyword>
<feature type="domain" description="TonB-dependent receptor-like beta-barrel" evidence="13">
    <location>
        <begin position="513"/>
        <end position="818"/>
    </location>
</feature>
<evidence type="ECO:0000256" key="3">
    <source>
        <dbReference type="ARBA" id="ARBA00022452"/>
    </source>
</evidence>
<dbReference type="PANTHER" id="PTHR30069:SF29">
    <property type="entry name" value="HEMOGLOBIN AND HEMOGLOBIN-HAPTOGLOBIN-BINDING PROTEIN 1-RELATED"/>
    <property type="match status" value="1"/>
</dbReference>
<dbReference type="InterPro" id="IPR036942">
    <property type="entry name" value="Beta-barrel_TonB_sf"/>
</dbReference>
<keyword evidence="7 10" id="KW-0472">Membrane</keyword>
<keyword evidence="4 10" id="KW-0812">Transmembrane</keyword>
<dbReference type="Gene3D" id="2.60.40.1120">
    <property type="entry name" value="Carboxypeptidase-like, regulatory domain"/>
    <property type="match status" value="1"/>
</dbReference>
<gene>
    <name evidence="15" type="ORF">H8S53_06615</name>
</gene>
<dbReference type="SUPFAM" id="SSF56935">
    <property type="entry name" value="Porins"/>
    <property type="match status" value="1"/>
</dbReference>
<dbReference type="InterPro" id="IPR037066">
    <property type="entry name" value="Plug_dom_sf"/>
</dbReference>
<comment type="caution">
    <text evidence="15">The sequence shown here is derived from an EMBL/GenBank/DDBJ whole genome shotgun (WGS) entry which is preliminary data.</text>
</comment>
<dbReference type="EMBL" id="JACOOG010000001">
    <property type="protein sequence ID" value="MBC5590914.1"/>
    <property type="molecule type" value="Genomic_DNA"/>
</dbReference>
<dbReference type="RefSeq" id="WP_186905599.1">
    <property type="nucleotide sequence ID" value="NZ_JACOOG010000001.1"/>
</dbReference>
<dbReference type="InterPro" id="IPR023997">
    <property type="entry name" value="TonB-dep_OMP_SusC/RagA_CS"/>
</dbReference>
<keyword evidence="9 10" id="KW-0998">Cell outer membrane</keyword>
<evidence type="ECO:0000313" key="15">
    <source>
        <dbReference type="EMBL" id="MBC5590914.1"/>
    </source>
</evidence>
<evidence type="ECO:0000256" key="4">
    <source>
        <dbReference type="ARBA" id="ARBA00022692"/>
    </source>
</evidence>
<evidence type="ECO:0000256" key="6">
    <source>
        <dbReference type="ARBA" id="ARBA00023077"/>
    </source>
</evidence>
<dbReference type="Gene3D" id="2.170.130.10">
    <property type="entry name" value="TonB-dependent receptor, plug domain"/>
    <property type="match status" value="1"/>
</dbReference>
<organism evidence="15 16">
    <name type="scientific">Bacteroides parvus</name>
    <dbReference type="NCBI Taxonomy" id="2763025"/>
    <lineage>
        <taxon>Bacteria</taxon>
        <taxon>Pseudomonadati</taxon>
        <taxon>Bacteroidota</taxon>
        <taxon>Bacteroidia</taxon>
        <taxon>Bacteroidales</taxon>
        <taxon>Bacteroidaceae</taxon>
        <taxon>Bacteroides</taxon>
    </lineage>
</organism>
<evidence type="ECO:0000256" key="5">
    <source>
        <dbReference type="ARBA" id="ARBA00022729"/>
    </source>
</evidence>
<keyword evidence="16" id="KW-1185">Reference proteome</keyword>
<feature type="chain" id="PRO_5046225589" evidence="12">
    <location>
        <begin position="22"/>
        <end position="1072"/>
    </location>
</feature>
<dbReference type="InterPro" id="IPR039426">
    <property type="entry name" value="TonB-dep_rcpt-like"/>
</dbReference>
<dbReference type="InterPro" id="IPR023996">
    <property type="entry name" value="TonB-dep_OMP_SusC/RagA"/>
</dbReference>
<dbReference type="InterPro" id="IPR008969">
    <property type="entry name" value="CarboxyPept-like_regulatory"/>
</dbReference>
<name>A0ABR7C1H2_9BACE</name>
<protein>
    <submittedName>
        <fullName evidence="15">TonB-dependent receptor</fullName>
    </submittedName>
</protein>
<keyword evidence="6 11" id="KW-0798">TonB box</keyword>
<dbReference type="InterPro" id="IPR000531">
    <property type="entry name" value="Beta-barrel_TonB"/>
</dbReference>
<keyword evidence="5 12" id="KW-0732">Signal</keyword>
<evidence type="ECO:0000256" key="2">
    <source>
        <dbReference type="ARBA" id="ARBA00022448"/>
    </source>
</evidence>
<evidence type="ECO:0000256" key="1">
    <source>
        <dbReference type="ARBA" id="ARBA00004571"/>
    </source>
</evidence>
<evidence type="ECO:0000256" key="8">
    <source>
        <dbReference type="ARBA" id="ARBA00023170"/>
    </source>
</evidence>
<comment type="subcellular location">
    <subcellularLocation>
        <location evidence="1 10">Cell outer membrane</location>
        <topology evidence="1 10">Multi-pass membrane protein</topology>
    </subcellularLocation>
</comment>
<dbReference type="SUPFAM" id="SSF49464">
    <property type="entry name" value="Carboxypeptidase regulatory domain-like"/>
    <property type="match status" value="1"/>
</dbReference>
<proteinExistence type="inferred from homology"/>
<dbReference type="NCBIfam" id="TIGR04056">
    <property type="entry name" value="OMP_RagA_SusC"/>
    <property type="match status" value="1"/>
</dbReference>
<accession>A0ABR7C1H2</accession>
<dbReference type="NCBIfam" id="TIGR04057">
    <property type="entry name" value="SusC_RagA_signa"/>
    <property type="match status" value="1"/>
</dbReference>
<dbReference type="PROSITE" id="PS52016">
    <property type="entry name" value="TONB_DEPENDENT_REC_3"/>
    <property type="match status" value="1"/>
</dbReference>
<dbReference type="Pfam" id="PF00593">
    <property type="entry name" value="TonB_dep_Rec_b-barrel"/>
    <property type="match status" value="1"/>
</dbReference>
<evidence type="ECO:0000256" key="7">
    <source>
        <dbReference type="ARBA" id="ARBA00023136"/>
    </source>
</evidence>
<keyword evidence="2 10" id="KW-0813">Transport</keyword>
<dbReference type="InterPro" id="IPR012910">
    <property type="entry name" value="Plug_dom"/>
</dbReference>
<dbReference type="Pfam" id="PF13715">
    <property type="entry name" value="CarbopepD_reg_2"/>
    <property type="match status" value="1"/>
</dbReference>
<evidence type="ECO:0000256" key="12">
    <source>
        <dbReference type="SAM" id="SignalP"/>
    </source>
</evidence>
<dbReference type="Pfam" id="PF07715">
    <property type="entry name" value="Plug"/>
    <property type="match status" value="1"/>
</dbReference>
<dbReference type="Gene3D" id="2.40.170.20">
    <property type="entry name" value="TonB-dependent receptor, beta-barrel domain"/>
    <property type="match status" value="1"/>
</dbReference>
<evidence type="ECO:0000256" key="11">
    <source>
        <dbReference type="RuleBase" id="RU003357"/>
    </source>
</evidence>
<evidence type="ECO:0000259" key="13">
    <source>
        <dbReference type="Pfam" id="PF00593"/>
    </source>
</evidence>
<keyword evidence="8 15" id="KW-0675">Receptor</keyword>
<feature type="signal peptide" evidence="12">
    <location>
        <begin position="1"/>
        <end position="21"/>
    </location>
</feature>
<comment type="similarity">
    <text evidence="10 11">Belongs to the TonB-dependent receptor family.</text>
</comment>